<proteinExistence type="predicted"/>
<evidence type="ECO:0000313" key="2">
    <source>
        <dbReference type="Proteomes" id="UP000557717"/>
    </source>
</evidence>
<keyword evidence="2" id="KW-1185">Reference proteome</keyword>
<dbReference type="InterPro" id="IPR011047">
    <property type="entry name" value="Quinoprotein_ADH-like_sf"/>
</dbReference>
<evidence type="ECO:0000313" key="1">
    <source>
        <dbReference type="EMBL" id="MBB5352814.1"/>
    </source>
</evidence>
<dbReference type="EMBL" id="JACHFD010000016">
    <property type="protein sequence ID" value="MBB5352814.1"/>
    <property type="molecule type" value="Genomic_DNA"/>
</dbReference>
<protein>
    <submittedName>
        <fullName evidence="1">Uncharacterized protein</fullName>
    </submittedName>
</protein>
<organism evidence="1 2">
    <name type="scientific">Haloferula luteola</name>
    <dbReference type="NCBI Taxonomy" id="595692"/>
    <lineage>
        <taxon>Bacteria</taxon>
        <taxon>Pseudomonadati</taxon>
        <taxon>Verrucomicrobiota</taxon>
        <taxon>Verrucomicrobiia</taxon>
        <taxon>Verrucomicrobiales</taxon>
        <taxon>Verrucomicrobiaceae</taxon>
        <taxon>Haloferula</taxon>
    </lineage>
</organism>
<dbReference type="RefSeq" id="WP_184020166.1">
    <property type="nucleotide sequence ID" value="NZ_JACHFD010000016.1"/>
</dbReference>
<sequence length="1384" mass="148888">MSLIAGFISQLGCIGRWRHLLVGAVVASVPQISWGEVTPTDFHAYADLEAVFSASTGEVVEDAKDEMGEWQAGVRDLALSLDSLEMWKISGASEARQFPVRDEGDFLRYVASTVIDFERQALANSVSGTVTTTATAGLSFQFEVMDEAMPVQLLFEATLEADFLMTLRSLSGGGEIYSESSPHGSGFTGTLVPGIYKLELNLGESTTRSEVGEHVFVELAVGNESEEAPLPVEGRYSHPDMHTSHSGEGLLDLKGIQVLSETSRGDGSTALVISAEVENRGNTSWPEIRLEVVEAPSPEVETEVSFGVFALDAGETGSPEVGNEAVVIVADEDLETFRSQLLDGTRLQVSGEESAVFRFPVRPLVEADLPKHALAEPEDFTSSGDVLSFAPLFGSGTAVVEWEPFFKAPLQVSIEKQLLEDDIIQWVQNVDRILPVLVKDVRLEPTGFRVEFFTEVLPYRFSLLDLMIDGRMVCPNVPEAHPAGIAVTEVPETRQGAHEGALGKFPSPVPFHFNDIRLGEGIRVSGSFGFRPQSIDLTLDMRDAVVHELSVRTRYQADCNLLLETEEGASNESEPWVSKTATLLDLPLFSITLPAGFRFEPRLTLEAGAEISAPTSLSVPLTAGLDIDLTAGYRDGEAFYENEFEPIPLHVSDPGLYEALGAEASAWIDCEIAGLMGAGGGGVMTGPTLGIRAQGDFRVAPLDDPWWSAEAHLTAFAGIELNLAGWVDLVDAEHDLASWPLFDVGSGGPLVSNAGAKSLNSQPGFRPLGNPKTRWMRSLLPDSNGVPLSRCFAQPLHGTDDWLVGGGSPVESILARLSPEGELKWAVNAGGTFLPYDAVADADGGFTAVTSSSGAFRLVHFDGTGEVIWKKEVGVPSGILWFRTVGIATREGAEGAEYFVAGQVYGPPDLTLQTAVVKLNASGEPLWSRTYALETDTAGAMGMTKDGDVLVAASSTMDLGATNFLTNITSNGWVMKIDGDSGDYLWGNLQGFRYGVGYASISEGPDGCVYVGGNSMRGVGSESPSLVLTKLTPDGEWVDSVLVGCNEASGELFHRGETPYDTVRGMTWIDGNLWICGNVGLYNSGGISGAEADGESGFTAMVSENLDVSRFVIHAGPSTDRFHEIEVTTDGLLVVGSSRSFHPWPSGAGGEDSVTPTALMVAMLPWEGRTRFHLASAGSSGDDAGTVFVFPRIRAVSQYTMATNQGHFAGLGLLNITESTSSRPVITPGAYAATHQDFSMWPNAIEPFEFKSLEFLPRSLITDRASFMEWYQMDGSFNGDGDAFPAGTEFFLGTDPGKPDFEVIGFERFLDDITGDPWVRYRLPRSLMSGDEVPGVGSSHLLEAWEDRDDVSVFTEPRDSKTETLRLELPAPEPKAFYRLSLPE</sequence>
<comment type="caution">
    <text evidence="1">The sequence shown here is derived from an EMBL/GenBank/DDBJ whole genome shotgun (WGS) entry which is preliminary data.</text>
</comment>
<name>A0A840VB88_9BACT</name>
<accession>A0A840VB88</accession>
<gene>
    <name evidence="1" type="ORF">HNR46_003062</name>
</gene>
<dbReference type="Proteomes" id="UP000557717">
    <property type="component" value="Unassembled WGS sequence"/>
</dbReference>
<dbReference type="SUPFAM" id="SSF50998">
    <property type="entry name" value="Quinoprotein alcohol dehydrogenase-like"/>
    <property type="match status" value="1"/>
</dbReference>
<reference evidence="1 2" key="1">
    <citation type="submission" date="2020-08" db="EMBL/GenBank/DDBJ databases">
        <title>Genomic Encyclopedia of Type Strains, Phase IV (KMG-IV): sequencing the most valuable type-strain genomes for metagenomic binning, comparative biology and taxonomic classification.</title>
        <authorList>
            <person name="Goeker M."/>
        </authorList>
    </citation>
    <scope>NUCLEOTIDE SEQUENCE [LARGE SCALE GENOMIC DNA]</scope>
    <source>
        <strain evidence="1 2">YC6886</strain>
    </source>
</reference>